<dbReference type="EMBL" id="MN740255">
    <property type="protein sequence ID" value="QHT96295.1"/>
    <property type="molecule type" value="Genomic_DNA"/>
</dbReference>
<protein>
    <submittedName>
        <fullName evidence="1">Uncharacterized protein</fullName>
    </submittedName>
</protein>
<evidence type="ECO:0000313" key="1">
    <source>
        <dbReference type="EMBL" id="QHT96295.1"/>
    </source>
</evidence>
<dbReference type="AlphaFoldDB" id="A0A6C0IUY6"/>
<reference evidence="1" key="1">
    <citation type="journal article" date="2020" name="Nature">
        <title>Giant virus diversity and host interactions through global metagenomics.</title>
        <authorList>
            <person name="Schulz F."/>
            <person name="Roux S."/>
            <person name="Paez-Espino D."/>
            <person name="Jungbluth S."/>
            <person name="Walsh D.A."/>
            <person name="Denef V.J."/>
            <person name="McMahon K.D."/>
            <person name="Konstantinidis K.T."/>
            <person name="Eloe-Fadrosh E.A."/>
            <person name="Kyrpides N.C."/>
            <person name="Woyke T."/>
        </authorList>
    </citation>
    <scope>NUCLEOTIDE SEQUENCE</scope>
    <source>
        <strain evidence="1">GVMAG-M-3300024302-11</strain>
    </source>
</reference>
<proteinExistence type="predicted"/>
<name>A0A6C0IUY6_9ZZZZ</name>
<sequence length="319" mass="37476">MEKLNENKIICHIIGLKQSDKEDINKLCNTDNKYNLIDLDGINNDILNSPEMTKMFKIYSSLKNNKNDKFKEVDKKMTKYWEDNMIKNVFDSITSKKKSILIGKNHHYRLLSRKINFDVSNKFILDNNLKDEVKDTIKQNLLNYHEDIINGTFPVQFLDYKFQLNKKKLFEESYTKIGYTRISINEISSILKLHANNKIKGKGLWVSLNEPYNIGSKIFPKNKPIYAYIDPVLSLINSFPIKDNDIDYNFKNEKVISINKGNVNKMKKGRYLYFVSKEDFMPSDSTNKHKYFTQNPVLILEKEKIANVFNKLVDLKLLD</sequence>
<organism evidence="1">
    <name type="scientific">viral metagenome</name>
    <dbReference type="NCBI Taxonomy" id="1070528"/>
    <lineage>
        <taxon>unclassified sequences</taxon>
        <taxon>metagenomes</taxon>
        <taxon>organismal metagenomes</taxon>
    </lineage>
</organism>
<accession>A0A6C0IUY6</accession>